<protein>
    <submittedName>
        <fullName evidence="3">Uncharacterized protein</fullName>
    </submittedName>
</protein>
<accession>A0AAD6TRJ7</accession>
<keyword evidence="4" id="KW-1185">Reference proteome</keyword>
<comment type="caution">
    <text evidence="3">The sequence shown here is derived from an EMBL/GenBank/DDBJ whole genome shotgun (WGS) entry which is preliminary data.</text>
</comment>
<feature type="transmembrane region" description="Helical" evidence="2">
    <location>
        <begin position="96"/>
        <end position="114"/>
    </location>
</feature>
<organism evidence="3 4">
    <name type="scientific">Mycena belliarum</name>
    <dbReference type="NCBI Taxonomy" id="1033014"/>
    <lineage>
        <taxon>Eukaryota</taxon>
        <taxon>Fungi</taxon>
        <taxon>Dikarya</taxon>
        <taxon>Basidiomycota</taxon>
        <taxon>Agaricomycotina</taxon>
        <taxon>Agaricomycetes</taxon>
        <taxon>Agaricomycetidae</taxon>
        <taxon>Agaricales</taxon>
        <taxon>Marasmiineae</taxon>
        <taxon>Mycenaceae</taxon>
        <taxon>Mycena</taxon>
    </lineage>
</organism>
<feature type="region of interest" description="Disordered" evidence="1">
    <location>
        <begin position="1"/>
        <end position="21"/>
    </location>
</feature>
<evidence type="ECO:0000256" key="2">
    <source>
        <dbReference type="SAM" id="Phobius"/>
    </source>
</evidence>
<evidence type="ECO:0000256" key="1">
    <source>
        <dbReference type="SAM" id="MobiDB-lite"/>
    </source>
</evidence>
<feature type="transmembrane region" description="Helical" evidence="2">
    <location>
        <begin position="134"/>
        <end position="155"/>
    </location>
</feature>
<keyword evidence="2" id="KW-0812">Transmembrane</keyword>
<gene>
    <name evidence="3" type="ORF">B0H15DRAFT_658659</name>
</gene>
<name>A0AAD6TRJ7_9AGAR</name>
<keyword evidence="2" id="KW-1133">Transmembrane helix</keyword>
<dbReference type="AlphaFoldDB" id="A0AAD6TRJ7"/>
<sequence>MLRRRALPGQGEAARRSADPRHWVQDAPRLSGSRREFVFGSCILPKPRRINCGARRPTARWGPAASRSAASRQAGISVCPVLSVCISAPRLRGVRTAVCCVLYFCIAGLVGLALRPRHGAGVDQGGARVRADGLGFGLNYVAASGVEFIFGAVFLHPMSDSASSIICIFAARAGAARILYTPPS</sequence>
<keyword evidence="2" id="KW-0472">Membrane</keyword>
<dbReference type="Proteomes" id="UP001222325">
    <property type="component" value="Unassembled WGS sequence"/>
</dbReference>
<evidence type="ECO:0000313" key="3">
    <source>
        <dbReference type="EMBL" id="KAJ7075356.1"/>
    </source>
</evidence>
<reference evidence="3" key="1">
    <citation type="submission" date="2023-03" db="EMBL/GenBank/DDBJ databases">
        <title>Massive genome expansion in bonnet fungi (Mycena s.s.) driven by repeated elements and novel gene families across ecological guilds.</title>
        <authorList>
            <consortium name="Lawrence Berkeley National Laboratory"/>
            <person name="Harder C.B."/>
            <person name="Miyauchi S."/>
            <person name="Viragh M."/>
            <person name="Kuo A."/>
            <person name="Thoen E."/>
            <person name="Andreopoulos B."/>
            <person name="Lu D."/>
            <person name="Skrede I."/>
            <person name="Drula E."/>
            <person name="Henrissat B."/>
            <person name="Morin E."/>
            <person name="Kohler A."/>
            <person name="Barry K."/>
            <person name="LaButti K."/>
            <person name="Morin E."/>
            <person name="Salamov A."/>
            <person name="Lipzen A."/>
            <person name="Mereny Z."/>
            <person name="Hegedus B."/>
            <person name="Baldrian P."/>
            <person name="Stursova M."/>
            <person name="Weitz H."/>
            <person name="Taylor A."/>
            <person name="Grigoriev I.V."/>
            <person name="Nagy L.G."/>
            <person name="Martin F."/>
            <person name="Kauserud H."/>
        </authorList>
    </citation>
    <scope>NUCLEOTIDE SEQUENCE</scope>
    <source>
        <strain evidence="3">CBHHK173m</strain>
    </source>
</reference>
<proteinExistence type="predicted"/>
<evidence type="ECO:0000313" key="4">
    <source>
        <dbReference type="Proteomes" id="UP001222325"/>
    </source>
</evidence>
<dbReference type="EMBL" id="JARJCN010000098">
    <property type="protein sequence ID" value="KAJ7075356.1"/>
    <property type="molecule type" value="Genomic_DNA"/>
</dbReference>